<reference evidence="2 3" key="1">
    <citation type="submission" date="2016-03" db="EMBL/GenBank/DDBJ databases">
        <authorList>
            <person name="Ploux O."/>
        </authorList>
    </citation>
    <scope>NUCLEOTIDE SEQUENCE [LARGE SCALE GENOMIC DNA]</scope>
    <source>
        <strain evidence="2 3">URUG2</strain>
    </source>
</reference>
<feature type="region of interest" description="Disordered" evidence="1">
    <location>
        <begin position="214"/>
        <end position="249"/>
    </location>
</feature>
<dbReference type="OrthoDB" id="3650630at2759"/>
<name>A0A2D3VD27_9PEZI</name>
<accession>A0A2D3VD27</accession>
<feature type="compositionally biased region" description="Basic residues" evidence="1">
    <location>
        <begin position="33"/>
        <end position="42"/>
    </location>
</feature>
<evidence type="ECO:0000313" key="3">
    <source>
        <dbReference type="Proteomes" id="UP000225277"/>
    </source>
</evidence>
<gene>
    <name evidence="2" type="ORF">RCC_10699</name>
</gene>
<feature type="compositionally biased region" description="Polar residues" evidence="1">
    <location>
        <begin position="232"/>
        <end position="249"/>
    </location>
</feature>
<evidence type="ECO:0000313" key="2">
    <source>
        <dbReference type="EMBL" id="CZT24970.1"/>
    </source>
</evidence>
<proteinExistence type="predicted"/>
<feature type="region of interest" description="Disordered" evidence="1">
    <location>
        <begin position="310"/>
        <end position="350"/>
    </location>
</feature>
<feature type="compositionally biased region" description="Low complexity" evidence="1">
    <location>
        <begin position="312"/>
        <end position="322"/>
    </location>
</feature>
<dbReference type="RefSeq" id="XP_023631693.1">
    <property type="nucleotide sequence ID" value="XM_023775925.1"/>
</dbReference>
<evidence type="ECO:0000256" key="1">
    <source>
        <dbReference type="SAM" id="MobiDB-lite"/>
    </source>
</evidence>
<feature type="region of interest" description="Disordered" evidence="1">
    <location>
        <begin position="1"/>
        <end position="46"/>
    </location>
</feature>
<dbReference type="Proteomes" id="UP000225277">
    <property type="component" value="Unassembled WGS sequence"/>
</dbReference>
<organism evidence="2 3">
    <name type="scientific">Ramularia collo-cygni</name>
    <dbReference type="NCBI Taxonomy" id="112498"/>
    <lineage>
        <taxon>Eukaryota</taxon>
        <taxon>Fungi</taxon>
        <taxon>Dikarya</taxon>
        <taxon>Ascomycota</taxon>
        <taxon>Pezizomycotina</taxon>
        <taxon>Dothideomycetes</taxon>
        <taxon>Dothideomycetidae</taxon>
        <taxon>Mycosphaerellales</taxon>
        <taxon>Mycosphaerellaceae</taxon>
        <taxon>Ramularia</taxon>
    </lineage>
</organism>
<sequence>MSRKRLADWDLPTPESPSRKRQRFVPKPTASLPRKRYPKHKDSRVGEDFHSVPYPLTLLPKTSWQAFNQGEADGVCASCGKAREASAHQRKLFLVAERLSWEQGTVGYSSRSQNEEILWACNAELGIFQPADLAVEDDEVVIGGRRSKDDVLYPYRSEAEVEFAMRLIATAEVLSEASWTLWKGMVEKMVKMMKTTQAGASLTDSLHPDVVCASPRRSPRKNGKQAMHSLLTPPSSNLEGSSVASKGPSPTLSYDTLQNFYSLLDKIERTSPIGARFLEAYADRLHAETCHGCWFAGIAVAGEEDELILPTRSSPRSSRRQSLFPGSSAYDPARYSSPRTTPRSRPRGEG</sequence>
<dbReference type="GeneID" id="35605738"/>
<protein>
    <submittedName>
        <fullName evidence="2">Uncharacterized protein</fullName>
    </submittedName>
</protein>
<dbReference type="AlphaFoldDB" id="A0A2D3VD27"/>
<keyword evidence="3" id="KW-1185">Reference proteome</keyword>
<dbReference type="EMBL" id="FJUY01000024">
    <property type="protein sequence ID" value="CZT24970.1"/>
    <property type="molecule type" value="Genomic_DNA"/>
</dbReference>